<dbReference type="EMBL" id="CP073344">
    <property type="protein sequence ID" value="UTW02090.1"/>
    <property type="molecule type" value="Genomic_DNA"/>
</dbReference>
<gene>
    <name evidence="2" type="ORF">KDX31_12045</name>
</gene>
<organism evidence="2 3">
    <name type="scientific">Amphritea atlantica</name>
    <dbReference type="NCBI Taxonomy" id="355243"/>
    <lineage>
        <taxon>Bacteria</taxon>
        <taxon>Pseudomonadati</taxon>
        <taxon>Pseudomonadota</taxon>
        <taxon>Gammaproteobacteria</taxon>
        <taxon>Oceanospirillales</taxon>
        <taxon>Oceanospirillaceae</taxon>
        <taxon>Amphritea</taxon>
    </lineage>
</organism>
<feature type="transmembrane region" description="Helical" evidence="1">
    <location>
        <begin position="6"/>
        <end position="30"/>
    </location>
</feature>
<keyword evidence="1" id="KW-0472">Membrane</keyword>
<proteinExistence type="predicted"/>
<evidence type="ECO:0000313" key="2">
    <source>
        <dbReference type="EMBL" id="UTW02090.1"/>
    </source>
</evidence>
<feature type="transmembrane region" description="Helical" evidence="1">
    <location>
        <begin position="42"/>
        <end position="62"/>
    </location>
</feature>
<evidence type="ECO:0000313" key="3">
    <source>
        <dbReference type="Proteomes" id="UP001059950"/>
    </source>
</evidence>
<reference evidence="2" key="1">
    <citation type="submission" date="2021-04" db="EMBL/GenBank/DDBJ databases">
        <title>Oceanospirillales bacteria with DddD are important DMSP degraders in coastal seawater.</title>
        <authorList>
            <person name="Liu J."/>
        </authorList>
    </citation>
    <scope>NUCLEOTIDE SEQUENCE</scope>
    <source>
        <strain evidence="2">GY6</strain>
    </source>
</reference>
<evidence type="ECO:0000256" key="1">
    <source>
        <dbReference type="SAM" id="Phobius"/>
    </source>
</evidence>
<dbReference type="Pfam" id="PF05437">
    <property type="entry name" value="AzlD"/>
    <property type="match status" value="1"/>
</dbReference>
<keyword evidence="1" id="KW-0812">Transmembrane</keyword>
<sequence>MTENQQLWLLFFAVGLGTFLIRLSFIQLHGSAEALIRRSKHILMLLPPAILAALCIPAIIFTRPLTDYHVDYSQLAAALVAILIARFSRSVFWPVAGGMLCLWMLHFIHN</sequence>
<accession>A0ABY5GSD7</accession>
<protein>
    <submittedName>
        <fullName evidence="2">AzlD domain-containing protein</fullName>
    </submittedName>
</protein>
<keyword evidence="3" id="KW-1185">Reference proteome</keyword>
<name>A0ABY5GSD7_9GAMM</name>
<keyword evidence="1" id="KW-1133">Transmembrane helix</keyword>
<dbReference type="Proteomes" id="UP001059950">
    <property type="component" value="Chromosome"/>
</dbReference>
<dbReference type="InterPro" id="IPR008407">
    <property type="entry name" value="Brnchd-chn_aa_trnsp_AzlD"/>
</dbReference>